<dbReference type="RefSeq" id="WP_218602696.1">
    <property type="nucleotide sequence ID" value="NZ_JADQDJ010000079.1"/>
</dbReference>
<feature type="DNA-binding region" description="H-T-H motif" evidence="4">
    <location>
        <begin position="29"/>
        <end position="48"/>
    </location>
</feature>
<proteinExistence type="predicted"/>
<keyword evidence="7" id="KW-1185">Reference proteome</keyword>
<sequence length="193" mass="21118">MPRRKSQSDEQVLDAALALLREGGVEGLTFAALAARSGLSAATLVQRFGAKPELGRRALLQAWDQLDDLTAELAATVPRTAAGAVEFLVGLSRGHERPDYEGSGLLLLREDLRDPVLRERGVAWESALVEALDDCFSSTPDAPDQIGRVLASQWQGALIWWLFRRSVPLEEYLTDSITEIVGLLVPSERRARA</sequence>
<dbReference type="PROSITE" id="PS50977">
    <property type="entry name" value="HTH_TETR_2"/>
    <property type="match status" value="1"/>
</dbReference>
<dbReference type="EMBL" id="JADQDK010000001">
    <property type="protein sequence ID" value="MBW0137412.1"/>
    <property type="molecule type" value="Genomic_DNA"/>
</dbReference>
<name>A0ABS6UYW5_9PSEU</name>
<accession>A0ABS6UYW5</accession>
<comment type="caution">
    <text evidence="6">The sequence shown here is derived from an EMBL/GenBank/DDBJ whole genome shotgun (WGS) entry which is preliminary data.</text>
</comment>
<evidence type="ECO:0000256" key="4">
    <source>
        <dbReference type="PROSITE-ProRule" id="PRU00335"/>
    </source>
</evidence>
<evidence type="ECO:0000256" key="3">
    <source>
        <dbReference type="ARBA" id="ARBA00023163"/>
    </source>
</evidence>
<evidence type="ECO:0000256" key="2">
    <source>
        <dbReference type="ARBA" id="ARBA00023125"/>
    </source>
</evidence>
<dbReference type="Proteomes" id="UP000694287">
    <property type="component" value="Unassembled WGS sequence"/>
</dbReference>
<dbReference type="InterPro" id="IPR050109">
    <property type="entry name" value="HTH-type_TetR-like_transc_reg"/>
</dbReference>
<gene>
    <name evidence="6" type="ORF">I4I81_24580</name>
</gene>
<organism evidence="6 7">
    <name type="scientific">Pseudonocardia abyssalis</name>
    <dbReference type="NCBI Taxonomy" id="2792008"/>
    <lineage>
        <taxon>Bacteria</taxon>
        <taxon>Bacillati</taxon>
        <taxon>Actinomycetota</taxon>
        <taxon>Actinomycetes</taxon>
        <taxon>Pseudonocardiales</taxon>
        <taxon>Pseudonocardiaceae</taxon>
        <taxon>Pseudonocardia</taxon>
    </lineage>
</organism>
<dbReference type="InterPro" id="IPR001647">
    <property type="entry name" value="HTH_TetR"/>
</dbReference>
<protein>
    <submittedName>
        <fullName evidence="6">TetR/AcrR family transcriptional regulator</fullName>
    </submittedName>
</protein>
<evidence type="ECO:0000259" key="5">
    <source>
        <dbReference type="PROSITE" id="PS50977"/>
    </source>
</evidence>
<evidence type="ECO:0000313" key="7">
    <source>
        <dbReference type="Proteomes" id="UP000694287"/>
    </source>
</evidence>
<dbReference type="PANTHER" id="PTHR30055:SF234">
    <property type="entry name" value="HTH-TYPE TRANSCRIPTIONAL REGULATOR BETI"/>
    <property type="match status" value="1"/>
</dbReference>
<evidence type="ECO:0000256" key="1">
    <source>
        <dbReference type="ARBA" id="ARBA00023015"/>
    </source>
</evidence>
<feature type="domain" description="HTH tetR-type" evidence="5">
    <location>
        <begin position="6"/>
        <end position="66"/>
    </location>
</feature>
<dbReference type="PANTHER" id="PTHR30055">
    <property type="entry name" value="HTH-TYPE TRANSCRIPTIONAL REGULATOR RUTR"/>
    <property type="match status" value="1"/>
</dbReference>
<evidence type="ECO:0000313" key="6">
    <source>
        <dbReference type="EMBL" id="MBW0137412.1"/>
    </source>
</evidence>
<keyword evidence="1" id="KW-0805">Transcription regulation</keyword>
<reference evidence="6 7" key="1">
    <citation type="submission" date="2020-11" db="EMBL/GenBank/DDBJ databases">
        <title>Pseudonocardia abyssalis sp. nov. and Pseudonocardia oceani sp. nov., description and phylogenomic analysis of two novel actinomycetes isolated from the deep Southern Ocean.</title>
        <authorList>
            <person name="Parra J."/>
        </authorList>
    </citation>
    <scope>NUCLEOTIDE SEQUENCE [LARGE SCALE GENOMIC DNA]</scope>
    <source>
        <strain evidence="6 7">KRD-168</strain>
    </source>
</reference>
<dbReference type="Pfam" id="PF00440">
    <property type="entry name" value="TetR_N"/>
    <property type="match status" value="1"/>
</dbReference>
<keyword evidence="2 4" id="KW-0238">DNA-binding</keyword>
<keyword evidence="3" id="KW-0804">Transcription</keyword>